<dbReference type="SUPFAM" id="SSF52266">
    <property type="entry name" value="SGNH hydrolase"/>
    <property type="match status" value="1"/>
</dbReference>
<feature type="domain" description="SGNH hydrolase-type esterase" evidence="4">
    <location>
        <begin position="36"/>
        <end position="254"/>
    </location>
</feature>
<evidence type="ECO:0000259" key="4">
    <source>
        <dbReference type="Pfam" id="PF13472"/>
    </source>
</evidence>
<dbReference type="PANTHER" id="PTHR37981:SF1">
    <property type="entry name" value="SGNH HYDROLASE-TYPE ESTERASE DOMAIN-CONTAINING PROTEIN"/>
    <property type="match status" value="1"/>
</dbReference>
<reference evidence="5 6" key="1">
    <citation type="journal article" date="2010" name="DNA Res.">
        <title>Genome sequence of Kitasatospora setae NBRC 14216T: an evolutionary snapshot of the family Streptomycetaceae.</title>
        <authorList>
            <person name="Ichikawa N."/>
            <person name="Oguchi A."/>
            <person name="Ikeda H."/>
            <person name="Ishikawa J."/>
            <person name="Kitani S."/>
            <person name="Watanabe Y."/>
            <person name="Nakamura S."/>
            <person name="Katano Y."/>
            <person name="Kishi E."/>
            <person name="Sasagawa M."/>
            <person name="Ankai A."/>
            <person name="Fukui S."/>
            <person name="Hashimoto Y."/>
            <person name="Kamata S."/>
            <person name="Otoguro M."/>
            <person name="Tanikawa S."/>
            <person name="Nihira T."/>
            <person name="Horinouchi S."/>
            <person name="Ohnishi Y."/>
            <person name="Hayakawa M."/>
            <person name="Kuzuyama T."/>
            <person name="Arisawa A."/>
            <person name="Nomoto F."/>
            <person name="Miura H."/>
            <person name="Takahashi Y."/>
            <person name="Fujita N."/>
        </authorList>
    </citation>
    <scope>NUCLEOTIDE SEQUENCE [LARGE SCALE GENOMIC DNA]</scope>
    <source>
        <strain evidence="6">ATCC 33774 / DSM 43861 / JCM 3304 / KCC A-0304 / NBRC 14216 / KM-6054</strain>
    </source>
</reference>
<feature type="disulfide bond" evidence="2">
    <location>
        <begin position="57"/>
        <end position="82"/>
    </location>
</feature>
<feature type="disulfide bond" evidence="2">
    <location>
        <begin position="123"/>
        <end position="131"/>
    </location>
</feature>
<dbReference type="Proteomes" id="UP000007076">
    <property type="component" value="Chromosome"/>
</dbReference>
<dbReference type="PATRIC" id="fig|452652.3.peg.6296"/>
<proteinExistence type="predicted"/>
<dbReference type="InterPro" id="IPR037460">
    <property type="entry name" value="SEST-like"/>
</dbReference>
<feature type="disulfide bond" evidence="2">
    <location>
        <begin position="181"/>
        <end position="228"/>
    </location>
</feature>
<keyword evidence="2" id="KW-1015">Disulfide bond</keyword>
<evidence type="ECO:0000256" key="3">
    <source>
        <dbReference type="SAM" id="SignalP"/>
    </source>
</evidence>
<protein>
    <submittedName>
        <fullName evidence="5">Putative lipase</fullName>
    </submittedName>
</protein>
<dbReference type="HOGENOM" id="CLU_038449_3_0_11"/>
<evidence type="ECO:0000256" key="2">
    <source>
        <dbReference type="PIRSR" id="PIRSR637460-2"/>
    </source>
</evidence>
<dbReference type="InterPro" id="IPR036514">
    <property type="entry name" value="SGNH_hydro_sf"/>
</dbReference>
<dbReference type="KEGG" id="ksk:KSE_62770"/>
<feature type="signal peptide" evidence="3">
    <location>
        <begin position="1"/>
        <end position="29"/>
    </location>
</feature>
<dbReference type="CDD" id="cd01823">
    <property type="entry name" value="SEST_like"/>
    <property type="match status" value="1"/>
</dbReference>
<name>E4N1K6_KITSK</name>
<sequence length="265" mass="26783">MPRIRAAAVAFTAAALTVTTLAAATQASAAGVNYAALGDSYSAGVGSGSYTSDSGSCSRSTKAYPYLWKTAHAPSSFAFVACSGAKTGDVAANQLGVLNSSTTLVSITIGGNDAGFASTMQTCVLDSESSCLSAVNAAKSYATNTLPGQLAGLYGQIRAKAPNAKVVVLGYPHLYQVPGTCVFGISNTKRTAINGAADTLDTVIAKQAANAGFTFQDVRTAFSGHEICGSSSQWLNSTTLPISDSYHPNASGQASGYLPLFSAAA</sequence>
<feature type="chain" id="PRO_5003186254" evidence="3">
    <location>
        <begin position="30"/>
        <end position="265"/>
    </location>
</feature>
<dbReference type="eggNOG" id="COG2755">
    <property type="taxonomic scope" value="Bacteria"/>
</dbReference>
<feature type="active site" evidence="1">
    <location>
        <position position="247"/>
    </location>
</feature>
<dbReference type="GO" id="GO:0004806">
    <property type="term" value="F:triacylglycerol lipase activity"/>
    <property type="evidence" value="ECO:0007669"/>
    <property type="project" value="TreeGrafter"/>
</dbReference>
<dbReference type="Gene3D" id="3.40.50.1110">
    <property type="entry name" value="SGNH hydrolase"/>
    <property type="match status" value="1"/>
</dbReference>
<dbReference type="GO" id="GO:0019433">
    <property type="term" value="P:triglyceride catabolic process"/>
    <property type="evidence" value="ECO:0007669"/>
    <property type="project" value="TreeGrafter"/>
</dbReference>
<accession>E4N1K6</accession>
<dbReference type="PANTHER" id="PTHR37981">
    <property type="entry name" value="LIPASE 2"/>
    <property type="match status" value="1"/>
</dbReference>
<organism evidence="5 6">
    <name type="scientific">Kitasatospora setae (strain ATCC 33774 / DSM 43861 / JCM 3304 / KCC A-0304 / NBRC 14216 / KM-6054)</name>
    <name type="common">Streptomyces setae</name>
    <dbReference type="NCBI Taxonomy" id="452652"/>
    <lineage>
        <taxon>Bacteria</taxon>
        <taxon>Bacillati</taxon>
        <taxon>Actinomycetota</taxon>
        <taxon>Actinomycetes</taxon>
        <taxon>Kitasatosporales</taxon>
        <taxon>Streptomycetaceae</taxon>
        <taxon>Kitasatospora</taxon>
    </lineage>
</organism>
<feature type="active site" description="Nucleophile" evidence="1">
    <location>
        <position position="40"/>
    </location>
</feature>
<dbReference type="RefSeq" id="WP_014139336.1">
    <property type="nucleotide sequence ID" value="NC_016109.1"/>
</dbReference>
<gene>
    <name evidence="5" type="ordered locus">KSE_62770</name>
</gene>
<dbReference type="Pfam" id="PF13472">
    <property type="entry name" value="Lipase_GDSL_2"/>
    <property type="match status" value="1"/>
</dbReference>
<dbReference type="InterPro" id="IPR013830">
    <property type="entry name" value="SGNH_hydro"/>
</dbReference>
<keyword evidence="6" id="KW-1185">Reference proteome</keyword>
<dbReference type="AlphaFoldDB" id="E4N1K6"/>
<evidence type="ECO:0000313" key="5">
    <source>
        <dbReference type="EMBL" id="BAJ32040.1"/>
    </source>
</evidence>
<keyword evidence="3" id="KW-0732">Signal</keyword>
<dbReference type="EMBL" id="AP010968">
    <property type="protein sequence ID" value="BAJ32040.1"/>
    <property type="molecule type" value="Genomic_DNA"/>
</dbReference>
<evidence type="ECO:0000313" key="6">
    <source>
        <dbReference type="Proteomes" id="UP000007076"/>
    </source>
</evidence>
<dbReference type="STRING" id="452652.KSE_62770"/>
<evidence type="ECO:0000256" key="1">
    <source>
        <dbReference type="PIRSR" id="PIRSR637460-1"/>
    </source>
</evidence>